<keyword evidence="2" id="KW-1185">Reference proteome</keyword>
<dbReference type="RefSeq" id="XP_020839933.1">
    <property type="nucleotide sequence ID" value="XM_020984274.1"/>
</dbReference>
<feature type="compositionally biased region" description="Pro residues" evidence="1">
    <location>
        <begin position="88"/>
        <end position="110"/>
    </location>
</feature>
<evidence type="ECO:0000313" key="3">
    <source>
        <dbReference type="RefSeq" id="XP_020839933.1"/>
    </source>
</evidence>
<feature type="region of interest" description="Disordered" evidence="1">
    <location>
        <begin position="1"/>
        <end position="188"/>
    </location>
</feature>
<organism evidence="2 3">
    <name type="scientific">Phascolarctos cinereus</name>
    <name type="common">Koala</name>
    <dbReference type="NCBI Taxonomy" id="38626"/>
    <lineage>
        <taxon>Eukaryota</taxon>
        <taxon>Metazoa</taxon>
        <taxon>Chordata</taxon>
        <taxon>Craniata</taxon>
        <taxon>Vertebrata</taxon>
        <taxon>Euteleostomi</taxon>
        <taxon>Mammalia</taxon>
        <taxon>Metatheria</taxon>
        <taxon>Diprotodontia</taxon>
        <taxon>Phascolarctidae</taxon>
        <taxon>Phascolarctos</taxon>
    </lineage>
</organism>
<reference evidence="3" key="1">
    <citation type="submission" date="2025-08" db="UniProtKB">
        <authorList>
            <consortium name="RefSeq"/>
        </authorList>
    </citation>
    <scope>IDENTIFICATION</scope>
    <source>
        <tissue evidence="3">Spleen</tissue>
    </source>
</reference>
<dbReference type="Proteomes" id="UP000515140">
    <property type="component" value="Unplaced"/>
</dbReference>
<dbReference type="InParanoid" id="A0A6P5K3Q4"/>
<protein>
    <submittedName>
        <fullName evidence="3">Basic proline-rich protein-like</fullName>
    </submittedName>
</protein>
<dbReference type="GeneID" id="110206706"/>
<dbReference type="KEGG" id="pcw:110206706"/>
<evidence type="ECO:0000256" key="1">
    <source>
        <dbReference type="SAM" id="MobiDB-lite"/>
    </source>
</evidence>
<feature type="compositionally biased region" description="Pro residues" evidence="1">
    <location>
        <begin position="14"/>
        <end position="24"/>
    </location>
</feature>
<accession>A0A6P5K3Q4</accession>
<evidence type="ECO:0000313" key="2">
    <source>
        <dbReference type="Proteomes" id="UP000515140"/>
    </source>
</evidence>
<gene>
    <name evidence="3" type="primary">LOC110206706</name>
</gene>
<proteinExistence type="predicted"/>
<feature type="compositionally biased region" description="Basic residues" evidence="1">
    <location>
        <begin position="78"/>
        <end position="87"/>
    </location>
</feature>
<feature type="compositionally biased region" description="Pro residues" evidence="1">
    <location>
        <begin position="119"/>
        <end position="136"/>
    </location>
</feature>
<name>A0A6P5K3Q4_PHACI</name>
<feature type="compositionally biased region" description="Low complexity" evidence="1">
    <location>
        <begin position="141"/>
        <end position="163"/>
    </location>
</feature>
<sequence>MRLRFGPRRSLSGPVPPCPGPAPRPGLALRPTGLSSCRPPAGAVSPRFLGGPSAALDRSGWPGAGGTLSALLPPQPRPRPRRVRRRLPFPPAPPQPRALPPSRPSRPPASPWRRLPFAPSRPFPSPSLPSDPPPALAGPQVSGAWSADGAAAAGAPGPWVVVGQSRQLPQDGDGARNVPASSSPQPRTCCKFPRPGVLTFRAEKYHCIIMEGSWIWS</sequence>
<dbReference type="AlphaFoldDB" id="A0A6P5K3Q4"/>